<dbReference type="OrthoDB" id="3365399at2759"/>
<proteinExistence type="predicted"/>
<dbReference type="CDD" id="cd17080">
    <property type="entry name" value="Ubl_SLD2_Esc2_like"/>
    <property type="match status" value="1"/>
</dbReference>
<comment type="caution">
    <text evidence="3">The sequence shown here is derived from an EMBL/GenBank/DDBJ whole genome shotgun (WGS) entry which is preliminary data.</text>
</comment>
<reference evidence="3" key="1">
    <citation type="journal article" date="2020" name="Microb. Genom.">
        <title>Genetic diversity of clinical and environmental Mucorales isolates obtained from an investigation of mucormycosis cases among solid organ transplant recipients.</title>
        <authorList>
            <person name="Nguyen M.H."/>
            <person name="Kaul D."/>
            <person name="Muto C."/>
            <person name="Cheng S.J."/>
            <person name="Richter R.A."/>
            <person name="Bruno V.M."/>
            <person name="Liu G."/>
            <person name="Beyhan S."/>
            <person name="Sundermann A.J."/>
            <person name="Mounaud S."/>
            <person name="Pasculle A.W."/>
            <person name="Nierman W.C."/>
            <person name="Driscoll E."/>
            <person name="Cumbie R."/>
            <person name="Clancy C.J."/>
            <person name="Dupont C.L."/>
        </authorList>
    </citation>
    <scope>NUCLEOTIDE SEQUENCE</scope>
    <source>
        <strain evidence="3">GL11</strain>
    </source>
</reference>
<evidence type="ECO:0000313" key="4">
    <source>
        <dbReference type="Proteomes" id="UP000716291"/>
    </source>
</evidence>
<organism evidence="3 4">
    <name type="scientific">Rhizopus oryzae</name>
    <name type="common">Mucormycosis agent</name>
    <name type="synonym">Rhizopus arrhizus var. delemar</name>
    <dbReference type="NCBI Taxonomy" id="64495"/>
    <lineage>
        <taxon>Eukaryota</taxon>
        <taxon>Fungi</taxon>
        <taxon>Fungi incertae sedis</taxon>
        <taxon>Mucoromycota</taxon>
        <taxon>Mucoromycotina</taxon>
        <taxon>Mucoromycetes</taxon>
        <taxon>Mucorales</taxon>
        <taxon>Mucorineae</taxon>
        <taxon>Rhizopodaceae</taxon>
        <taxon>Rhizopus</taxon>
    </lineage>
</organism>
<feature type="compositionally biased region" description="Polar residues" evidence="1">
    <location>
        <begin position="40"/>
        <end position="62"/>
    </location>
</feature>
<dbReference type="InterPro" id="IPR029071">
    <property type="entry name" value="Ubiquitin-like_domsf"/>
</dbReference>
<feature type="region of interest" description="Disordered" evidence="1">
    <location>
        <begin position="1"/>
        <end position="62"/>
    </location>
</feature>
<dbReference type="Proteomes" id="UP000716291">
    <property type="component" value="Unassembled WGS sequence"/>
</dbReference>
<dbReference type="AlphaFoldDB" id="A0A9P6WYA0"/>
<name>A0A9P6WYA0_RHIOR</name>
<dbReference type="EMBL" id="JAANQT010003502">
    <property type="protein sequence ID" value="KAG1301004.1"/>
    <property type="molecule type" value="Genomic_DNA"/>
</dbReference>
<accession>A0A9P6WYA0</accession>
<evidence type="ECO:0000313" key="3">
    <source>
        <dbReference type="EMBL" id="KAG1301004.1"/>
    </source>
</evidence>
<feature type="compositionally biased region" description="Basic and acidic residues" evidence="1">
    <location>
        <begin position="25"/>
        <end position="35"/>
    </location>
</feature>
<keyword evidence="4" id="KW-1185">Reference proteome</keyword>
<sequence length="370" mass="42219">MLGLDDSDSSEDEDLDHQKRHKKHIHEDPGKKPVILEDNVANQPTSQQSQLPTETNNPSTLQQQKSLMISLPQQPQPQPRHISIDIEDSTPQLKVEFYTLSQLNTLNTVTSSIEASNKQELPIMLVSDEESEQEIEPIPDTDIEDLDPDLAAFLKESNETAIEPQKITIKLQYVVPNQSVIDAYKVIIEKLSKPMKVIVMNDEQFDKILTIFCNHKKLKKSEVILSYKEDKVFLRGTPAGVGMIGPETYVMNIYPTHAWEEKLRIEEEKKYEIRSKLNRSEEKAPEMTNVLPEEENKMIIKLRGNDKKEISVRVKPSTLLSAVTEIYKKITKVAGDVQLYFEGEPMDLDLTIADTELEDEDLLEVGIKNE</sequence>
<dbReference type="Gene3D" id="3.10.20.90">
    <property type="entry name" value="Phosphatidylinositol 3-kinase Catalytic Subunit, Chain A, domain 1"/>
    <property type="match status" value="2"/>
</dbReference>
<dbReference type="Pfam" id="PF11976">
    <property type="entry name" value="Rad60-SLD"/>
    <property type="match status" value="1"/>
</dbReference>
<protein>
    <recommendedName>
        <fullName evidence="2">Rad60/SUMO-like domain-containing protein</fullName>
    </recommendedName>
</protein>
<evidence type="ECO:0000256" key="1">
    <source>
        <dbReference type="SAM" id="MobiDB-lite"/>
    </source>
</evidence>
<gene>
    <name evidence="3" type="ORF">G6F64_012189</name>
</gene>
<feature type="domain" description="Rad60/SUMO-like" evidence="2">
    <location>
        <begin position="300"/>
        <end position="366"/>
    </location>
</feature>
<dbReference type="SUPFAM" id="SSF54236">
    <property type="entry name" value="Ubiquitin-like"/>
    <property type="match status" value="1"/>
</dbReference>
<feature type="compositionally biased region" description="Acidic residues" evidence="1">
    <location>
        <begin position="1"/>
        <end position="15"/>
    </location>
</feature>
<evidence type="ECO:0000259" key="2">
    <source>
        <dbReference type="Pfam" id="PF11976"/>
    </source>
</evidence>
<dbReference type="InterPro" id="IPR022617">
    <property type="entry name" value="Rad60/SUMO-like_dom"/>
</dbReference>